<dbReference type="Proteomes" id="UP000775872">
    <property type="component" value="Unassembled WGS sequence"/>
</dbReference>
<proteinExistence type="predicted"/>
<gene>
    <name evidence="1" type="ORF">CSOL1703_00014758</name>
</gene>
<reference evidence="1 2" key="2">
    <citation type="submission" date="2021-10" db="EMBL/GenBank/DDBJ databases">
        <authorList>
            <person name="Piombo E."/>
        </authorList>
    </citation>
    <scope>NUCLEOTIDE SEQUENCE [LARGE SCALE GENOMIC DNA]</scope>
</reference>
<dbReference type="EMBL" id="CABFOC020000040">
    <property type="protein sequence ID" value="CAH0051435.1"/>
    <property type="molecule type" value="Genomic_DNA"/>
</dbReference>
<sequence>MAFYSFLVRWLRKRKSDQLRDLPSISWLLEHRAQLEEDGALTRGRNPTASLYRMYEYLVIGYITGLRSEIEFFFNQPTWAVSAIPDPQDPDAERYAILAVLPTYLVTAFNRLIEKGLPRGSPAIIAGPKAEEELRARPRVLEKTPAWSQTVAPLSNQLIIPDGEGKVPPKQTWSPYFLEMNIIVEDPHTTTYM</sequence>
<comment type="caution">
    <text evidence="1">The sequence shown here is derived from an EMBL/GenBank/DDBJ whole genome shotgun (WGS) entry which is preliminary data.</text>
</comment>
<dbReference type="OrthoDB" id="5422293at2759"/>
<protein>
    <submittedName>
        <fullName evidence="1">Uncharacterized protein</fullName>
    </submittedName>
</protein>
<keyword evidence="2" id="KW-1185">Reference proteome</keyword>
<reference evidence="2" key="1">
    <citation type="submission" date="2019-06" db="EMBL/GenBank/DDBJ databases">
        <authorList>
            <person name="Broberg M."/>
        </authorList>
    </citation>
    <scope>NUCLEOTIDE SEQUENCE [LARGE SCALE GENOMIC DNA]</scope>
</reference>
<evidence type="ECO:0000313" key="2">
    <source>
        <dbReference type="Proteomes" id="UP000775872"/>
    </source>
</evidence>
<evidence type="ECO:0000313" key="1">
    <source>
        <dbReference type="EMBL" id="CAH0051435.1"/>
    </source>
</evidence>
<name>A0A9N9Z8H4_9HYPO</name>
<organism evidence="1 2">
    <name type="scientific">Clonostachys solani</name>
    <dbReference type="NCBI Taxonomy" id="160281"/>
    <lineage>
        <taxon>Eukaryota</taxon>
        <taxon>Fungi</taxon>
        <taxon>Dikarya</taxon>
        <taxon>Ascomycota</taxon>
        <taxon>Pezizomycotina</taxon>
        <taxon>Sordariomycetes</taxon>
        <taxon>Hypocreomycetidae</taxon>
        <taxon>Hypocreales</taxon>
        <taxon>Bionectriaceae</taxon>
        <taxon>Clonostachys</taxon>
    </lineage>
</organism>
<dbReference type="AlphaFoldDB" id="A0A9N9Z8H4"/>
<accession>A0A9N9Z8H4</accession>